<protein>
    <submittedName>
        <fullName evidence="1">Rhs element Vgr protein</fullName>
    </submittedName>
</protein>
<feature type="non-terminal residue" evidence="1">
    <location>
        <position position="61"/>
    </location>
</feature>
<dbReference type="Gene3D" id="2.30.110.50">
    <property type="match status" value="1"/>
</dbReference>
<keyword evidence="2" id="KW-1185">Reference proteome</keyword>
<accession>A0A2N5DTX6</accession>
<dbReference type="AlphaFoldDB" id="A0A2N5DTX6"/>
<dbReference type="Proteomes" id="UP000234503">
    <property type="component" value="Unassembled WGS sequence"/>
</dbReference>
<gene>
    <name evidence="1" type="ORF">CYR32_19265</name>
</gene>
<sequence>MNTSTPPIFFDHRHHLLRVRGCTAELDILGLSSEEALSLPFCYRLTFTSPDKALDPAAFLM</sequence>
<comment type="caution">
    <text evidence="1">The sequence shown here is derived from an EMBL/GenBank/DDBJ whole genome shotgun (WGS) entry which is preliminary data.</text>
</comment>
<organism evidence="1 2">
    <name type="scientific">Chimaeribacter coloradensis</name>
    <dbReference type="NCBI Taxonomy" id="2060068"/>
    <lineage>
        <taxon>Bacteria</taxon>
        <taxon>Pseudomonadati</taxon>
        <taxon>Pseudomonadota</taxon>
        <taxon>Gammaproteobacteria</taxon>
        <taxon>Enterobacterales</taxon>
        <taxon>Yersiniaceae</taxon>
        <taxon>Chimaeribacter</taxon>
    </lineage>
</organism>
<name>A0A2N5DTX6_9GAMM</name>
<evidence type="ECO:0000313" key="2">
    <source>
        <dbReference type="Proteomes" id="UP000234503"/>
    </source>
</evidence>
<reference evidence="1 2" key="1">
    <citation type="submission" date="2017-12" db="EMBL/GenBank/DDBJ databases">
        <title>Characterization of six clinical isolates of Enterochimera gen. nov., a novel genus of the Yersiniaciae family and the three species Enterochimera arupensis sp. nov., Enterochimera coloradensis sp. nov, and Enterochimera californica sp. nov.</title>
        <authorList>
            <person name="Rossi A."/>
            <person name="Fisher M."/>
        </authorList>
    </citation>
    <scope>NUCLEOTIDE SEQUENCE [LARGE SCALE GENOMIC DNA]</scope>
    <source>
        <strain evidence="2">2016-Iso4</strain>
    </source>
</reference>
<proteinExistence type="predicted"/>
<evidence type="ECO:0000313" key="1">
    <source>
        <dbReference type="EMBL" id="PLR30156.1"/>
    </source>
</evidence>
<dbReference type="EMBL" id="PJZH01000034">
    <property type="protein sequence ID" value="PLR30156.1"/>
    <property type="molecule type" value="Genomic_DNA"/>
</dbReference>